<reference evidence="1 2" key="1">
    <citation type="submission" date="2023-07" db="EMBL/GenBank/DDBJ databases">
        <title>Genomic Encyclopedia of Type Strains, Phase IV (KMG-IV): sequencing the most valuable type-strain genomes for metagenomic binning, comparative biology and taxonomic classification.</title>
        <authorList>
            <person name="Goeker M."/>
        </authorList>
    </citation>
    <scope>NUCLEOTIDE SEQUENCE [LARGE SCALE GENOMIC DNA]</scope>
    <source>
        <strain evidence="1 2">B6-8</strain>
    </source>
</reference>
<dbReference type="Proteomes" id="UP001241603">
    <property type="component" value="Unassembled WGS sequence"/>
</dbReference>
<proteinExistence type="predicted"/>
<protein>
    <submittedName>
        <fullName evidence="1">Uncharacterized protein</fullName>
    </submittedName>
</protein>
<name>A0ABU0HEA7_9HYPH</name>
<organism evidence="1 2">
    <name type="scientific">Kaistia dalseonensis</name>
    <dbReference type="NCBI Taxonomy" id="410840"/>
    <lineage>
        <taxon>Bacteria</taxon>
        <taxon>Pseudomonadati</taxon>
        <taxon>Pseudomonadota</taxon>
        <taxon>Alphaproteobacteria</taxon>
        <taxon>Hyphomicrobiales</taxon>
        <taxon>Kaistiaceae</taxon>
        <taxon>Kaistia</taxon>
    </lineage>
</organism>
<evidence type="ECO:0000313" key="1">
    <source>
        <dbReference type="EMBL" id="MDQ0440292.1"/>
    </source>
</evidence>
<keyword evidence="2" id="KW-1185">Reference proteome</keyword>
<evidence type="ECO:0000313" key="2">
    <source>
        <dbReference type="Proteomes" id="UP001241603"/>
    </source>
</evidence>
<comment type="caution">
    <text evidence="1">The sequence shown here is derived from an EMBL/GenBank/DDBJ whole genome shotgun (WGS) entry which is preliminary data.</text>
</comment>
<sequence length="66" mass="6930">MSKKSASSTTAEAFVKGLGALAIFAHPLRRSESGSTASKSARALASDWDRIGADLRKVAGRERPAK</sequence>
<accession>A0ABU0HEA7</accession>
<dbReference type="EMBL" id="JAUSVO010000007">
    <property type="protein sequence ID" value="MDQ0440292.1"/>
    <property type="molecule type" value="Genomic_DNA"/>
</dbReference>
<dbReference type="RefSeq" id="WP_266351152.1">
    <property type="nucleotide sequence ID" value="NZ_JAPKNG010000007.1"/>
</dbReference>
<gene>
    <name evidence="1" type="ORF">QO014_004705</name>
</gene>